<dbReference type="Pfam" id="PF03130">
    <property type="entry name" value="HEAT_PBS"/>
    <property type="match status" value="1"/>
</dbReference>
<dbReference type="SMART" id="SM00567">
    <property type="entry name" value="EZ_HEAT"/>
    <property type="match status" value="5"/>
</dbReference>
<dbReference type="Gene3D" id="1.25.10.10">
    <property type="entry name" value="Leucine-rich Repeat Variant"/>
    <property type="match status" value="2"/>
</dbReference>
<dbReference type="InterPro" id="IPR004155">
    <property type="entry name" value="PBS_lyase_HEAT"/>
</dbReference>
<keyword evidence="4" id="KW-0677">Repeat</keyword>
<feature type="binding site" evidence="9">
    <location>
        <position position="232"/>
    </location>
    <ligand>
        <name>Fe cation</name>
        <dbReference type="ChEBI" id="CHEBI:24875"/>
        <label>2</label>
    </ligand>
</feature>
<evidence type="ECO:0000256" key="6">
    <source>
        <dbReference type="ARBA" id="ARBA00023004"/>
    </source>
</evidence>
<dbReference type="GO" id="GO:0046872">
    <property type="term" value="F:metal ion binding"/>
    <property type="evidence" value="ECO:0007669"/>
    <property type="project" value="UniProtKB-KW"/>
</dbReference>
<comment type="cofactor">
    <cofactor evidence="9">
        <name>Fe(2+)</name>
        <dbReference type="ChEBI" id="CHEBI:29033"/>
    </cofactor>
    <text evidence="9">Binds 2 Fe(2+) ions per subunit.</text>
</comment>
<dbReference type="EMBL" id="CAJEWN010001561">
    <property type="protein sequence ID" value="CAD2198447.1"/>
    <property type="molecule type" value="Genomic_DNA"/>
</dbReference>
<evidence type="ECO:0000256" key="9">
    <source>
        <dbReference type="HAMAP-Rule" id="MF_03101"/>
    </source>
</evidence>
<evidence type="ECO:0000256" key="4">
    <source>
        <dbReference type="ARBA" id="ARBA00022737"/>
    </source>
</evidence>
<dbReference type="InterPro" id="IPR016024">
    <property type="entry name" value="ARM-type_fold"/>
</dbReference>
<comment type="caution">
    <text evidence="10">The sequence shown here is derived from an EMBL/GenBank/DDBJ whole genome shotgun (WGS) entry which is preliminary data.</text>
</comment>
<dbReference type="SUPFAM" id="SSF48371">
    <property type="entry name" value="ARM repeat"/>
    <property type="match status" value="1"/>
</dbReference>
<dbReference type="Pfam" id="PF13646">
    <property type="entry name" value="HEAT_2"/>
    <property type="match status" value="1"/>
</dbReference>
<reference evidence="10 11" key="1">
    <citation type="submission" date="2020-08" db="EMBL/GenBank/DDBJ databases">
        <authorList>
            <person name="Koutsovoulos G."/>
            <person name="Danchin GJ E."/>
        </authorList>
    </citation>
    <scope>NUCLEOTIDE SEQUENCE [LARGE SCALE GENOMIC DNA]</scope>
</reference>
<keyword evidence="5 9" id="KW-0560">Oxidoreductase</keyword>
<dbReference type="UniPathway" id="UPA00354"/>
<protein>
    <recommendedName>
        <fullName evidence="9">Deoxyhypusine hydroxylase</fullName>
        <shortName evidence="9">DOHH</shortName>
        <ecNumber evidence="9">1.14.99.29</ecNumber>
    </recommendedName>
    <alternativeName>
        <fullName evidence="9">Deoxyhypusine dioxygenase</fullName>
    </alternativeName>
    <alternativeName>
        <fullName evidence="9">Deoxyhypusine monooxygenase</fullName>
    </alternativeName>
</protein>
<dbReference type="PANTHER" id="PTHR12697">
    <property type="entry name" value="PBS LYASE HEAT-LIKE PROTEIN"/>
    <property type="match status" value="1"/>
</dbReference>
<feature type="binding site" evidence="9">
    <location>
        <position position="108"/>
    </location>
    <ligand>
        <name>Fe cation</name>
        <dbReference type="ChEBI" id="CHEBI:24875"/>
        <label>1</label>
    </ligand>
</feature>
<dbReference type="OrthoDB" id="421002at2759"/>
<evidence type="ECO:0000256" key="3">
    <source>
        <dbReference type="ARBA" id="ARBA00022723"/>
    </source>
</evidence>
<comment type="similarity">
    <text evidence="9">Belongs to the deoxyhypusine hydroxylase family.</text>
</comment>
<comment type="pathway">
    <text evidence="2 9">Protein modification; eIF5A hypusination.</text>
</comment>
<comment type="catalytic activity">
    <reaction evidence="1 9">
        <text>[eIF5A protein]-deoxyhypusine + AH2 + O2 = [eIF5A protein]-hypusine + A + H2O</text>
        <dbReference type="Rhea" id="RHEA:14101"/>
        <dbReference type="Rhea" id="RHEA-COMP:10144"/>
        <dbReference type="Rhea" id="RHEA-COMP:12592"/>
        <dbReference type="ChEBI" id="CHEBI:13193"/>
        <dbReference type="ChEBI" id="CHEBI:15377"/>
        <dbReference type="ChEBI" id="CHEBI:15379"/>
        <dbReference type="ChEBI" id="CHEBI:17499"/>
        <dbReference type="ChEBI" id="CHEBI:82657"/>
        <dbReference type="ChEBI" id="CHEBI:91175"/>
        <dbReference type="EC" id="1.14.99.29"/>
    </reaction>
</comment>
<dbReference type="InterPro" id="IPR027517">
    <property type="entry name" value="Deoxyhypusine_hydroxylase"/>
</dbReference>
<keyword evidence="6 9" id="KW-0408">Iron</keyword>
<dbReference type="HAMAP" id="MF_03101">
    <property type="entry name" value="Deoxyhypusine_hydroxylase"/>
    <property type="match status" value="1"/>
</dbReference>
<comment type="function">
    <text evidence="9">Catalyzes the hydroxylation of the N(6)-(4-aminobutyl)-L-lysine intermediate to form hypusine, an essential post-translational modification only found in mature eIF-5A factor.</text>
</comment>
<name>A0A6V7XHV0_MELEN</name>
<dbReference type="EC" id="1.14.99.29" evidence="9"/>
<feature type="binding site" evidence="9">
    <location>
        <position position="264"/>
    </location>
    <ligand>
        <name>Fe cation</name>
        <dbReference type="ChEBI" id="CHEBI:24875"/>
        <label>2</label>
    </ligand>
</feature>
<feature type="binding site" evidence="9">
    <location>
        <position position="265"/>
    </location>
    <ligand>
        <name>Fe cation</name>
        <dbReference type="ChEBI" id="CHEBI:24875"/>
        <label>2</label>
    </ligand>
</feature>
<proteinExistence type="inferred from homology"/>
<sequence>MAISNEQIVDAGKVLLNQSNSLAARFRALFLLRNAKDDLSVKLICECFSDPSVLLKHELAYCLGQMQNQTAIRLDLDYGFLDFCWIQSQAFLIKVLEDESHEPMFRHEAGEALAAIGDPVNKFGVAEILKKYSNDPVVEVAETCQLALEMILWRKSNGNIPRSQYDSIDPAPPLDDENKTVDELVSILLNQQNTLWERYRALFALRNLNTDAATKAIAKGLFSEDSALFRHEVAYVLGQIQSPVVISELKERLSSLNESGMVRHECAEALGSIGTEECRQILVEFLKDKERVVRESCEVALNIAAGEDVFENIL</sequence>
<evidence type="ECO:0000256" key="8">
    <source>
        <dbReference type="ARBA" id="ARBA00023256"/>
    </source>
</evidence>
<gene>
    <name evidence="10" type="ORF">MENT_LOCUS51762</name>
</gene>
<evidence type="ECO:0000256" key="7">
    <source>
        <dbReference type="ARBA" id="ARBA00023033"/>
    </source>
</evidence>
<dbReference type="AlphaFoldDB" id="A0A6V7XHV0"/>
<dbReference type="InterPro" id="IPR011989">
    <property type="entry name" value="ARM-like"/>
</dbReference>
<organism evidence="10 11">
    <name type="scientific">Meloidogyne enterolobii</name>
    <name type="common">Root-knot nematode worm</name>
    <name type="synonym">Meloidogyne mayaguensis</name>
    <dbReference type="NCBI Taxonomy" id="390850"/>
    <lineage>
        <taxon>Eukaryota</taxon>
        <taxon>Metazoa</taxon>
        <taxon>Ecdysozoa</taxon>
        <taxon>Nematoda</taxon>
        <taxon>Chromadorea</taxon>
        <taxon>Rhabditida</taxon>
        <taxon>Tylenchina</taxon>
        <taxon>Tylenchomorpha</taxon>
        <taxon>Tylenchoidea</taxon>
        <taxon>Meloidogynidae</taxon>
        <taxon>Meloidogyninae</taxon>
        <taxon>Meloidogyne</taxon>
    </lineage>
</organism>
<evidence type="ECO:0000256" key="2">
    <source>
        <dbReference type="ARBA" id="ARBA00005041"/>
    </source>
</evidence>
<evidence type="ECO:0000313" key="10">
    <source>
        <dbReference type="EMBL" id="CAD2198447.1"/>
    </source>
</evidence>
<feature type="binding site" evidence="9">
    <location>
        <position position="231"/>
    </location>
    <ligand>
        <name>Fe cation</name>
        <dbReference type="ChEBI" id="CHEBI:24875"/>
        <label>2</label>
    </ligand>
</feature>
<keyword evidence="8 9" id="KW-0386">Hypusine biosynthesis</keyword>
<dbReference type="GO" id="GO:0019135">
    <property type="term" value="F:deoxyhypusine monooxygenase activity"/>
    <property type="evidence" value="ECO:0007669"/>
    <property type="project" value="UniProtKB-UniRule"/>
</dbReference>
<keyword evidence="3 9" id="KW-0479">Metal-binding</keyword>
<feature type="binding site" evidence="9">
    <location>
        <position position="58"/>
    </location>
    <ligand>
        <name>Fe cation</name>
        <dbReference type="ChEBI" id="CHEBI:24875"/>
        <label>1</label>
    </ligand>
</feature>
<dbReference type="PANTHER" id="PTHR12697:SF5">
    <property type="entry name" value="DEOXYHYPUSINE HYDROXYLASE"/>
    <property type="match status" value="1"/>
</dbReference>
<keyword evidence="7 9" id="KW-0503">Monooxygenase</keyword>
<evidence type="ECO:0000256" key="5">
    <source>
        <dbReference type="ARBA" id="ARBA00023002"/>
    </source>
</evidence>
<feature type="binding site" evidence="9">
    <location>
        <position position="107"/>
    </location>
    <ligand>
        <name>Fe cation</name>
        <dbReference type="ChEBI" id="CHEBI:24875"/>
        <label>1</label>
    </ligand>
</feature>
<dbReference type="Proteomes" id="UP000580250">
    <property type="component" value="Unassembled WGS sequence"/>
</dbReference>
<feature type="binding site" evidence="9">
    <location>
        <position position="57"/>
    </location>
    <ligand>
        <name>Fe cation</name>
        <dbReference type="ChEBI" id="CHEBI:24875"/>
        <label>1</label>
    </ligand>
</feature>
<accession>A0A6V7XHV0</accession>
<evidence type="ECO:0000313" key="11">
    <source>
        <dbReference type="Proteomes" id="UP000580250"/>
    </source>
</evidence>
<evidence type="ECO:0000256" key="1">
    <source>
        <dbReference type="ARBA" id="ARBA00000068"/>
    </source>
</evidence>